<accession>A0ABP8KC46</accession>
<dbReference type="PROSITE" id="PS51186">
    <property type="entry name" value="GNAT"/>
    <property type="match status" value="1"/>
</dbReference>
<comment type="caution">
    <text evidence="2">The sequence shown here is derived from an EMBL/GenBank/DDBJ whole genome shotgun (WGS) entry which is preliminary data.</text>
</comment>
<dbReference type="EMBL" id="BAABFR010000115">
    <property type="protein sequence ID" value="GAA4403985.1"/>
    <property type="molecule type" value="Genomic_DNA"/>
</dbReference>
<feature type="domain" description="N-acetyltransferase" evidence="1">
    <location>
        <begin position="5"/>
        <end position="171"/>
    </location>
</feature>
<reference evidence="3" key="1">
    <citation type="journal article" date="2019" name="Int. J. Syst. Evol. Microbiol.">
        <title>The Global Catalogue of Microorganisms (GCM) 10K type strain sequencing project: providing services to taxonomists for standard genome sequencing and annotation.</title>
        <authorList>
            <consortium name="The Broad Institute Genomics Platform"/>
            <consortium name="The Broad Institute Genome Sequencing Center for Infectious Disease"/>
            <person name="Wu L."/>
            <person name="Ma J."/>
        </authorList>
    </citation>
    <scope>NUCLEOTIDE SEQUENCE [LARGE SCALE GENOMIC DNA]</scope>
    <source>
        <strain evidence="3">JCM 17688</strain>
    </source>
</reference>
<gene>
    <name evidence="2" type="ORF">GCM10023147_46020</name>
</gene>
<name>A0ABP8KC46_9ACTN</name>
<dbReference type="Pfam" id="PF00583">
    <property type="entry name" value="Acetyltransf_1"/>
    <property type="match status" value="1"/>
</dbReference>
<dbReference type="InterPro" id="IPR016181">
    <property type="entry name" value="Acyl_CoA_acyltransferase"/>
</dbReference>
<keyword evidence="3" id="KW-1185">Reference proteome</keyword>
<dbReference type="RefSeq" id="WP_345000562.1">
    <property type="nucleotide sequence ID" value="NZ_BAABFR010000115.1"/>
</dbReference>
<evidence type="ECO:0000259" key="1">
    <source>
        <dbReference type="PROSITE" id="PS51186"/>
    </source>
</evidence>
<dbReference type="SUPFAM" id="SSF55729">
    <property type="entry name" value="Acyl-CoA N-acyltransferases (Nat)"/>
    <property type="match status" value="1"/>
</dbReference>
<evidence type="ECO:0000313" key="3">
    <source>
        <dbReference type="Proteomes" id="UP001500635"/>
    </source>
</evidence>
<dbReference type="Gene3D" id="3.40.630.30">
    <property type="match status" value="1"/>
</dbReference>
<evidence type="ECO:0000313" key="2">
    <source>
        <dbReference type="EMBL" id="GAA4403985.1"/>
    </source>
</evidence>
<proteinExistence type="predicted"/>
<dbReference type="InterPro" id="IPR000182">
    <property type="entry name" value="GNAT_dom"/>
</dbReference>
<sequence length="175" mass="19386">MTASLHPSPAIVCDAADIVHLRDRLAQWMVDTGIRQWTPGEYPVQLAADEAARGEWHVVRDAAGCLVATVRVVWCDPDFWGPGDQGGDAPAGYVHGLMVAPGSPVRGRDLLDHVAELTVARGLDRLRLDFVSHSDALRRFYVGYGFREVRRTVLPAPFPRMEISLMELPLPYSRT</sequence>
<dbReference type="Proteomes" id="UP001500635">
    <property type="component" value="Unassembled WGS sequence"/>
</dbReference>
<protein>
    <recommendedName>
        <fullName evidence="1">N-acetyltransferase domain-containing protein</fullName>
    </recommendedName>
</protein>
<organism evidence="2 3">
    <name type="scientific">Tsukamurella soli</name>
    <dbReference type="NCBI Taxonomy" id="644556"/>
    <lineage>
        <taxon>Bacteria</taxon>
        <taxon>Bacillati</taxon>
        <taxon>Actinomycetota</taxon>
        <taxon>Actinomycetes</taxon>
        <taxon>Mycobacteriales</taxon>
        <taxon>Tsukamurellaceae</taxon>
        <taxon>Tsukamurella</taxon>
    </lineage>
</organism>